<evidence type="ECO:0000256" key="1">
    <source>
        <dbReference type="SAM" id="Coils"/>
    </source>
</evidence>
<protein>
    <recommendedName>
        <fullName evidence="5">Centrosomal protein of 131 kDa</fullName>
    </recommendedName>
</protein>
<keyword evidence="1" id="KW-0175">Coiled coil</keyword>
<dbReference type="InterPro" id="IPR030465">
    <property type="entry name" value="CEP131"/>
</dbReference>
<feature type="coiled-coil region" evidence="1">
    <location>
        <begin position="847"/>
        <end position="889"/>
    </location>
</feature>
<feature type="compositionally biased region" description="Polar residues" evidence="2">
    <location>
        <begin position="390"/>
        <end position="404"/>
    </location>
</feature>
<evidence type="ECO:0000313" key="4">
    <source>
        <dbReference type="Proteomes" id="UP001648503"/>
    </source>
</evidence>
<feature type="coiled-coil region" evidence="1">
    <location>
        <begin position="755"/>
        <end position="820"/>
    </location>
</feature>
<feature type="compositionally biased region" description="Basic and acidic residues" evidence="2">
    <location>
        <begin position="336"/>
        <end position="357"/>
    </location>
</feature>
<evidence type="ECO:0008006" key="5">
    <source>
        <dbReference type="Google" id="ProtNLM"/>
    </source>
</evidence>
<name>A0ABQ8EWJ3_9FUNG</name>
<accession>A0ABQ8EWJ3</accession>
<reference evidence="3 4" key="1">
    <citation type="submission" date="2021-02" db="EMBL/GenBank/DDBJ databases">
        <title>Variation within the Batrachochytrium salamandrivorans European outbreak.</title>
        <authorList>
            <person name="Kelly M."/>
            <person name="Pasmans F."/>
            <person name="Shea T.P."/>
            <person name="Munoz J.F."/>
            <person name="Carranza S."/>
            <person name="Cuomo C.A."/>
            <person name="Martel A."/>
        </authorList>
    </citation>
    <scope>NUCLEOTIDE SEQUENCE [LARGE SCALE GENOMIC DNA]</scope>
    <source>
        <strain evidence="3 4">AMFP18/2</strain>
    </source>
</reference>
<feature type="region of interest" description="Disordered" evidence="2">
    <location>
        <begin position="66"/>
        <end position="97"/>
    </location>
</feature>
<evidence type="ECO:0000313" key="3">
    <source>
        <dbReference type="EMBL" id="KAH6587613.1"/>
    </source>
</evidence>
<dbReference type="PANTHER" id="PTHR31540">
    <property type="entry name" value="CENTROSOMAL PROTEIN OF 131 KDA"/>
    <property type="match status" value="1"/>
</dbReference>
<dbReference type="Proteomes" id="UP001648503">
    <property type="component" value="Unassembled WGS sequence"/>
</dbReference>
<keyword evidence="4" id="KW-1185">Reference proteome</keyword>
<feature type="compositionally biased region" description="Low complexity" evidence="2">
    <location>
        <begin position="413"/>
        <end position="432"/>
    </location>
</feature>
<evidence type="ECO:0000256" key="2">
    <source>
        <dbReference type="SAM" id="MobiDB-lite"/>
    </source>
</evidence>
<feature type="compositionally biased region" description="Polar residues" evidence="2">
    <location>
        <begin position="66"/>
        <end position="75"/>
    </location>
</feature>
<gene>
    <name evidence="3" type="ORF">BASA50_011217</name>
</gene>
<feature type="region of interest" description="Disordered" evidence="2">
    <location>
        <begin position="390"/>
        <end position="432"/>
    </location>
</feature>
<feature type="coiled-coil region" evidence="1">
    <location>
        <begin position="944"/>
        <end position="999"/>
    </location>
</feature>
<sequence>MNGDITTSLVSRSLMHHPNSTKPCASRIASASSSIYKPQHAAAASHSSRKTSSSYRLYTTPKIKSTDQTMSTTTFPKEKTTAPIASQAKPGMRKSTNKVQLHPLKTIRPSSTLENSHTPLCMAGSRPKYAISTGATRKVPIPINKTKESFMELLDRSASTIQKWYRKILKDRQSGFGQLSIQKMSYEEMKESSSYALADSQTSESHDIEAHQRRQKLEKAARQEIMQEMYHGYSAEKPPIAPSAESHIPCDITATAYSELDTCIQHLDTRNTIESDKVHPLPTLEYIPHHYIDVSSRKSPIQKSHSVYEYEDDFESISTQQMVTSEIDMRFEAVQLDDREREDISKDSEDNHSEDRQIVLPPVSLPEITPPIIPSGNSILHGVDTPIQISGNSCEHSDVTSMPKSPSEYAKHASQTSLSATSSNSTKSYKSQSKQAKYRFDMEYIPAKPQDVNSSEQICQSLPYDDHSNRFNVSIALQPDTHKLIQQPHIIDQKNKTPPTTIYTYTSGSTKSNSTLEDSVVSKRVGRILDLLKTVDDEDKVCSSSAVTCTPNPQSLKAISEFLNDQTMSDPNLAIRNNPVEHTVAIFDGVKSKIMSQQMEIEEKIRMIDLLKKELKKVRDSRTEQDMQQQKSLKSQLSLQRKEYETIIKRHLAFIDKLLSEKEELSKKCEELAAEVKQMEKQFSNKIKGAEEQQSRDLKKQREMWQAAEKIKRDKWIQDKTKLIKDQTVKGLEPEIQRMISQHKAQVSSIEERYREQLIKEKNMLAENHQRQMEDLRDRSVAERQKACEDEREFCRQRYLKQLERDEMEFQQQKRKICSEFDEQKHNLIESIKEERKLDEQSHRKSIEEIRQKNEEVRASKELALDELAKKHTGEIKKLQEKMQAEKEEWQGHYMKKIEGEIRIKEKQFKEKLIKERDTELEMIIQRLESESNSNSSDATRKYRMDMERLKADTADEIKHLRDQHSMALDKVLAAQGTISQLEDHRRNLQKEILKTQHETCTKDAIIRQQKSELARLKVDEQTLMNTIRHEFNEQLDTKDKALHSINEQMRVLQEQTEILRRKYQQELNVVISDKEDTMVHIEERVKQALRQKDDTIKSLRSKQEDLALRNGHLEAMIEKQRQELLL</sequence>
<feature type="coiled-coil region" evidence="1">
    <location>
        <begin position="655"/>
        <end position="693"/>
    </location>
</feature>
<feature type="coiled-coil region" evidence="1">
    <location>
        <begin position="594"/>
        <end position="621"/>
    </location>
</feature>
<feature type="coiled-coil region" evidence="1">
    <location>
        <begin position="1036"/>
        <end position="1092"/>
    </location>
</feature>
<comment type="caution">
    <text evidence="3">The sequence shown here is derived from an EMBL/GenBank/DDBJ whole genome shotgun (WGS) entry which is preliminary data.</text>
</comment>
<organism evidence="3 4">
    <name type="scientific">Batrachochytrium salamandrivorans</name>
    <dbReference type="NCBI Taxonomy" id="1357716"/>
    <lineage>
        <taxon>Eukaryota</taxon>
        <taxon>Fungi</taxon>
        <taxon>Fungi incertae sedis</taxon>
        <taxon>Chytridiomycota</taxon>
        <taxon>Chytridiomycota incertae sedis</taxon>
        <taxon>Chytridiomycetes</taxon>
        <taxon>Rhizophydiales</taxon>
        <taxon>Rhizophydiales incertae sedis</taxon>
        <taxon>Batrachochytrium</taxon>
    </lineage>
</organism>
<proteinExistence type="predicted"/>
<feature type="region of interest" description="Disordered" evidence="2">
    <location>
        <begin position="336"/>
        <end position="358"/>
    </location>
</feature>
<dbReference type="EMBL" id="JAFCIX010000555">
    <property type="protein sequence ID" value="KAH6587613.1"/>
    <property type="molecule type" value="Genomic_DNA"/>
</dbReference>
<dbReference type="PANTHER" id="PTHR31540:SF1">
    <property type="entry name" value="CENTROSOMAL PROTEIN OF 131 KDA"/>
    <property type="match status" value="1"/>
</dbReference>